<sequence length="138" mass="15073">MRDSLPETLPSGPRAAAWLRPLWLAAGAACLLLGVAGLVLPLLPGVPFLLLAAFCFSRGSPRWEAWLVAHPKLGPVVLDWRRHRVIPRRAKLLAWTMMALGCALAAWRAPWWAASLAALTCLCVALWMARQAEHAPTP</sequence>
<dbReference type="RefSeq" id="WP_198110212.1">
    <property type="nucleotide sequence ID" value="NZ_JAEDAK010000003.1"/>
</dbReference>
<dbReference type="Proteomes" id="UP000613266">
    <property type="component" value="Unassembled WGS sequence"/>
</dbReference>
<keyword evidence="1" id="KW-0812">Transmembrane</keyword>
<name>A0A931NHK0_9BURK</name>
<keyword evidence="1" id="KW-0472">Membrane</keyword>
<evidence type="ECO:0000256" key="1">
    <source>
        <dbReference type="SAM" id="Phobius"/>
    </source>
</evidence>
<gene>
    <name evidence="2" type="ORF">I7X39_06795</name>
</gene>
<dbReference type="AlphaFoldDB" id="A0A931NHK0"/>
<dbReference type="PANTHER" id="PTHR35813">
    <property type="entry name" value="INNER MEMBRANE PROTEIN YBAN"/>
    <property type="match status" value="1"/>
</dbReference>
<dbReference type="GO" id="GO:0005886">
    <property type="term" value="C:plasma membrane"/>
    <property type="evidence" value="ECO:0007669"/>
    <property type="project" value="TreeGrafter"/>
</dbReference>
<comment type="caution">
    <text evidence="2">The sequence shown here is derived from an EMBL/GenBank/DDBJ whole genome shotgun (WGS) entry which is preliminary data.</text>
</comment>
<dbReference type="PANTHER" id="PTHR35813:SF1">
    <property type="entry name" value="INNER MEMBRANE PROTEIN YBAN"/>
    <property type="match status" value="1"/>
</dbReference>
<feature type="transmembrane region" description="Helical" evidence="1">
    <location>
        <begin position="113"/>
        <end position="129"/>
    </location>
</feature>
<dbReference type="EMBL" id="JAEDAK010000003">
    <property type="protein sequence ID" value="MBH9576605.1"/>
    <property type="molecule type" value="Genomic_DNA"/>
</dbReference>
<evidence type="ECO:0000313" key="2">
    <source>
        <dbReference type="EMBL" id="MBH9576605.1"/>
    </source>
</evidence>
<protein>
    <submittedName>
        <fullName evidence="2">YbaN family protein</fullName>
    </submittedName>
</protein>
<dbReference type="Pfam" id="PF04304">
    <property type="entry name" value="DUF454"/>
    <property type="match status" value="1"/>
</dbReference>
<dbReference type="InterPro" id="IPR007401">
    <property type="entry name" value="DUF454"/>
</dbReference>
<reference evidence="2" key="1">
    <citation type="submission" date="2020-12" db="EMBL/GenBank/DDBJ databases">
        <title>The genome sequence of Inhella sp. 1Y17.</title>
        <authorList>
            <person name="Liu Y."/>
        </authorList>
    </citation>
    <scope>NUCLEOTIDE SEQUENCE</scope>
    <source>
        <strain evidence="2">1Y17</strain>
    </source>
</reference>
<proteinExistence type="predicted"/>
<organism evidence="2 3">
    <name type="scientific">Inhella proteolytica</name>
    <dbReference type="NCBI Taxonomy" id="2795029"/>
    <lineage>
        <taxon>Bacteria</taxon>
        <taxon>Pseudomonadati</taxon>
        <taxon>Pseudomonadota</taxon>
        <taxon>Betaproteobacteria</taxon>
        <taxon>Burkholderiales</taxon>
        <taxon>Sphaerotilaceae</taxon>
        <taxon>Inhella</taxon>
    </lineage>
</organism>
<keyword evidence="1" id="KW-1133">Transmembrane helix</keyword>
<accession>A0A931NHK0</accession>
<feature type="transmembrane region" description="Helical" evidence="1">
    <location>
        <begin position="23"/>
        <end position="56"/>
    </location>
</feature>
<keyword evidence="3" id="KW-1185">Reference proteome</keyword>
<evidence type="ECO:0000313" key="3">
    <source>
        <dbReference type="Proteomes" id="UP000613266"/>
    </source>
</evidence>
<dbReference type="PIRSF" id="PIRSF016789">
    <property type="entry name" value="DUF454"/>
    <property type="match status" value="1"/>
</dbReference>